<dbReference type="InterPro" id="IPR011050">
    <property type="entry name" value="Pectin_lyase_fold/virulence"/>
</dbReference>
<feature type="region of interest" description="Disordered" evidence="4">
    <location>
        <begin position="37"/>
        <end position="129"/>
    </location>
</feature>
<gene>
    <name evidence="6" type="ORF">SAMN05443668_107144</name>
</gene>
<comment type="subcellular location">
    <subcellularLocation>
        <location evidence="1">Secreted</location>
    </subcellularLocation>
</comment>
<dbReference type="AlphaFoldDB" id="A0A1M7TVL5"/>
<dbReference type="InterPro" id="IPR012334">
    <property type="entry name" value="Pectin_lyas_fold"/>
</dbReference>
<dbReference type="EMBL" id="FRCS01000007">
    <property type="protein sequence ID" value="SHN74761.1"/>
    <property type="molecule type" value="Genomic_DNA"/>
</dbReference>
<dbReference type="SMART" id="SM00710">
    <property type="entry name" value="PbH1"/>
    <property type="match status" value="8"/>
</dbReference>
<proteinExistence type="predicted"/>
<evidence type="ECO:0000259" key="5">
    <source>
        <dbReference type="Pfam" id="PF13229"/>
    </source>
</evidence>
<accession>A0A1M7TVL5</accession>
<dbReference type="NCBIfam" id="NF041518">
    <property type="entry name" value="choice_anch_Q"/>
    <property type="match status" value="1"/>
</dbReference>
<feature type="region of interest" description="Disordered" evidence="4">
    <location>
        <begin position="478"/>
        <end position="506"/>
    </location>
</feature>
<dbReference type="Gene3D" id="2.160.20.10">
    <property type="entry name" value="Single-stranded right-handed beta-helix, Pectin lyase-like"/>
    <property type="match status" value="1"/>
</dbReference>
<dbReference type="PANTHER" id="PTHR40088">
    <property type="entry name" value="PECTATE LYASE (EUROFUNG)"/>
    <property type="match status" value="1"/>
</dbReference>
<dbReference type="InterPro" id="IPR059226">
    <property type="entry name" value="Choice_anch_Q_dom"/>
</dbReference>
<evidence type="ECO:0000256" key="4">
    <source>
        <dbReference type="SAM" id="MobiDB-lite"/>
    </source>
</evidence>
<keyword evidence="2" id="KW-0964">Secreted</keyword>
<dbReference type="PANTHER" id="PTHR40088:SF2">
    <property type="entry name" value="SECRETED SUGAR HYDROLASE"/>
    <property type="match status" value="1"/>
</dbReference>
<evidence type="ECO:0000313" key="6">
    <source>
        <dbReference type="EMBL" id="SHN74761.1"/>
    </source>
</evidence>
<organism evidence="6 7">
    <name type="scientific">Cryptosporangium aurantiacum</name>
    <dbReference type="NCBI Taxonomy" id="134849"/>
    <lineage>
        <taxon>Bacteria</taxon>
        <taxon>Bacillati</taxon>
        <taxon>Actinomycetota</taxon>
        <taxon>Actinomycetes</taxon>
        <taxon>Cryptosporangiales</taxon>
        <taxon>Cryptosporangiaceae</taxon>
        <taxon>Cryptosporangium</taxon>
    </lineage>
</organism>
<protein>
    <submittedName>
        <fullName evidence="6">Right handed beta helix region</fullName>
    </submittedName>
</protein>
<reference evidence="6 7" key="1">
    <citation type="submission" date="2016-11" db="EMBL/GenBank/DDBJ databases">
        <authorList>
            <person name="Jaros S."/>
            <person name="Januszkiewicz K."/>
            <person name="Wedrychowicz H."/>
        </authorList>
    </citation>
    <scope>NUCLEOTIDE SEQUENCE [LARGE SCALE GENOMIC DNA]</scope>
    <source>
        <strain evidence="6 7">DSM 46144</strain>
    </source>
</reference>
<name>A0A1M7TVL5_9ACTN</name>
<dbReference type="InterPro" id="IPR039448">
    <property type="entry name" value="Beta_helix"/>
</dbReference>
<dbReference type="STRING" id="134849.SAMN05443668_107144"/>
<dbReference type="InterPro" id="IPR006626">
    <property type="entry name" value="PbH1"/>
</dbReference>
<dbReference type="Pfam" id="PF13229">
    <property type="entry name" value="Beta_helix"/>
    <property type="match status" value="1"/>
</dbReference>
<dbReference type="GO" id="GO:0016837">
    <property type="term" value="F:carbon-oxygen lyase activity, acting on polysaccharides"/>
    <property type="evidence" value="ECO:0007669"/>
    <property type="project" value="TreeGrafter"/>
</dbReference>
<dbReference type="InterPro" id="IPR052052">
    <property type="entry name" value="Polysaccharide_Lyase_9"/>
</dbReference>
<evidence type="ECO:0000313" key="7">
    <source>
        <dbReference type="Proteomes" id="UP000184440"/>
    </source>
</evidence>
<feature type="compositionally biased region" description="Low complexity" evidence="4">
    <location>
        <begin position="88"/>
        <end position="105"/>
    </location>
</feature>
<evidence type="ECO:0000256" key="2">
    <source>
        <dbReference type="ARBA" id="ARBA00022525"/>
    </source>
</evidence>
<evidence type="ECO:0000256" key="1">
    <source>
        <dbReference type="ARBA" id="ARBA00004613"/>
    </source>
</evidence>
<feature type="compositionally biased region" description="Pro residues" evidence="4">
    <location>
        <begin position="106"/>
        <end position="123"/>
    </location>
</feature>
<keyword evidence="3" id="KW-0732">Signal</keyword>
<dbReference type="GO" id="GO:0005576">
    <property type="term" value="C:extracellular region"/>
    <property type="evidence" value="ECO:0007669"/>
    <property type="project" value="UniProtKB-SubCell"/>
</dbReference>
<sequence length="506" mass="51984">MARHRRPSVWRRTRWRRVVPVLVAAVLLVSGVVSTVVGGSDSADEAPVAAARSGGPALPAPGGGRAPAPDGTSPGAACAVPAGPPAGSPSAAASPQPSSRVTGPPVTGPPVTGPPVTGPPVTGPPVTGLPEATLTVGAAGRYRTIQAAVDAASAGDTIEIAGGTYSEVVTIRTSGRPGAPLTLRARPGATVILDGRRTLPSPSGSARGLITLDEQEHVRLSGLTVRNSRRHGIYAGFASHVVIENSEVSYAADGGILVGDGSDVVLTCNRVHHNNAAARGGDIEAAANEGVTLYNVSDFEIAYNRVYANDEEGIDVKNGTRGGSIHHNDVYRNNGPNIYVDGASDVRIHANRIFDARGPTKAGIGLAVESGGTARNVDIYNNVIHGNPGGGVDFWIGSYADVRVFYNTIYRNGRAAIRALGGGVSDSVARDNIAYGNPLPRVPGFVLERNLTTDPRFVDLARGDVRLRPGSAAIDAGSRRTAPATDFTGAARPAGSAPDLGAYEYR</sequence>
<feature type="compositionally biased region" description="Low complexity" evidence="4">
    <location>
        <begin position="66"/>
        <end position="81"/>
    </location>
</feature>
<evidence type="ECO:0000256" key="3">
    <source>
        <dbReference type="ARBA" id="ARBA00022729"/>
    </source>
</evidence>
<keyword evidence="7" id="KW-1185">Reference proteome</keyword>
<feature type="domain" description="Right handed beta helix" evidence="5">
    <location>
        <begin position="210"/>
        <end position="357"/>
    </location>
</feature>
<dbReference type="SUPFAM" id="SSF51126">
    <property type="entry name" value="Pectin lyase-like"/>
    <property type="match status" value="1"/>
</dbReference>
<dbReference type="Proteomes" id="UP000184440">
    <property type="component" value="Unassembled WGS sequence"/>
</dbReference>